<evidence type="ECO:0000256" key="6">
    <source>
        <dbReference type="ARBA" id="ARBA00023180"/>
    </source>
</evidence>
<dbReference type="SUPFAM" id="SSF49265">
    <property type="entry name" value="Fibronectin type III"/>
    <property type="match status" value="1"/>
</dbReference>
<accession>Q4RZE8</accession>
<keyword evidence="5" id="KW-1015">Disulfide bond</keyword>
<feature type="compositionally biased region" description="Basic residues" evidence="7">
    <location>
        <begin position="318"/>
        <end position="332"/>
    </location>
</feature>
<keyword evidence="6" id="KW-0325">Glycoprotein</keyword>
<feature type="region of interest" description="Disordered" evidence="7">
    <location>
        <begin position="588"/>
        <end position="619"/>
    </location>
</feature>
<keyword evidence="3 8" id="KW-1133">Transmembrane helix</keyword>
<sequence>MTTHSYAFPHTLVTITGHVSDPIDPSEDDLFHLFDKYPTPMPDTSAPMIPPVGVQAVALSSDSVRVSWADNSMSKNQKTSEVRYYSVKWKTSYSTSGKYKGWATKDRGSSHSYQVVNPHYLSADTTALSHTVTGLKPNTMYEFAVMVTKGRKSSTWSMTAHATTYEAGYILYYTLDKNMPIDDWVMEAISGDRLTHQVVDLNLDTVYYFRIQAKNAKGVGPLSEPIHFRTAKVEHPDKMANDQGRGGDPGYWPPDASLIDRSNINESPIGQMRPPHGSVTPQKNSNLLVIIVVSVGAVTVVVVVVVALICTRRSSAQQRKKRASHSTSKRKGSQKDLRPPDLWIHHEEMEMKNMEKAPSVAPSGHDSPIQSCQDLPQVAHSQSESQIGSKSSHSGGDGDEASSSISTLERSLAARRGTRSKMMIPMDTQPSNTPVVSAIPVPALDSSQYSGILPSPSCGFTHNKFSLRPMPFSTLTVDRGYTPEHVPVVSPVPGAPAPVVPAPAEEAQGAGGRSIPTACVRPTHPLRSFTNPLLPSSMGTIDPKVYTSMMPQSTPGEAFAVEIMRLWQRNPHSSFFTLSATDPCFTNGSGASLPKPQVKTASLGQPGKARSPLLPVSVPTAPDLTEEAAKAAEDSAANETQSVITPHLVLTQVTEADVFLHPNPLLYGRRKETRKRVYEQDDLSEQMASLEGLMKQLNAITSSAF</sequence>
<dbReference type="PANTHER" id="PTHR44170">
    <property type="entry name" value="PROTEIN SIDEKICK"/>
    <property type="match status" value="1"/>
</dbReference>
<dbReference type="SMART" id="SM00060">
    <property type="entry name" value="FN3"/>
    <property type="match status" value="1"/>
</dbReference>
<evidence type="ECO:0000256" key="7">
    <source>
        <dbReference type="SAM" id="MobiDB-lite"/>
    </source>
</evidence>
<evidence type="ECO:0000256" key="4">
    <source>
        <dbReference type="ARBA" id="ARBA00023136"/>
    </source>
</evidence>
<dbReference type="InterPro" id="IPR010560">
    <property type="entry name" value="Neogenin_C"/>
</dbReference>
<dbReference type="InterPro" id="IPR036116">
    <property type="entry name" value="FN3_sf"/>
</dbReference>
<dbReference type="Gene3D" id="2.60.40.10">
    <property type="entry name" value="Immunoglobulins"/>
    <property type="match status" value="2"/>
</dbReference>
<dbReference type="GO" id="GO:0016020">
    <property type="term" value="C:membrane"/>
    <property type="evidence" value="ECO:0007669"/>
    <property type="project" value="UniProtKB-SubCell"/>
</dbReference>
<dbReference type="GO" id="GO:0098609">
    <property type="term" value="P:cell-cell adhesion"/>
    <property type="evidence" value="ECO:0007669"/>
    <property type="project" value="TreeGrafter"/>
</dbReference>
<dbReference type="AlphaFoldDB" id="Q4RZE8"/>
<dbReference type="EMBL" id="CAAE01014935">
    <property type="protein sequence ID" value="CAG06234.1"/>
    <property type="molecule type" value="Genomic_DNA"/>
</dbReference>
<keyword evidence="2 8" id="KW-0812">Transmembrane</keyword>
<evidence type="ECO:0000256" key="8">
    <source>
        <dbReference type="SAM" id="Phobius"/>
    </source>
</evidence>
<dbReference type="Pfam" id="PF06583">
    <property type="entry name" value="Neogenin_C"/>
    <property type="match status" value="2"/>
</dbReference>
<feature type="domain" description="Fibronectin type-III" evidence="9">
    <location>
        <begin position="50"/>
        <end position="167"/>
    </location>
</feature>
<comment type="subcellular location">
    <subcellularLocation>
        <location evidence="1">Membrane</location>
        <topology evidence="1">Single-pass type I membrane protein</topology>
    </subcellularLocation>
</comment>
<feature type="transmembrane region" description="Helical" evidence="8">
    <location>
        <begin position="287"/>
        <end position="311"/>
    </location>
</feature>
<feature type="compositionally biased region" description="Low complexity" evidence="7">
    <location>
        <begin position="380"/>
        <end position="394"/>
    </location>
</feature>
<feature type="region of interest" description="Disordered" evidence="7">
    <location>
        <begin position="315"/>
        <end position="341"/>
    </location>
</feature>
<gene>
    <name evidence="10" type="ORF">GSTENG00026521001</name>
</gene>
<comment type="caution">
    <text evidence="10">The sequence shown here is derived from an EMBL/GenBank/DDBJ whole genome shotgun (WGS) entry which is preliminary data.</text>
</comment>
<reference evidence="10" key="2">
    <citation type="submission" date="2004-02" db="EMBL/GenBank/DDBJ databases">
        <authorList>
            <consortium name="Genoscope"/>
            <consortium name="Whitehead Institute Centre for Genome Research"/>
        </authorList>
    </citation>
    <scope>NUCLEOTIDE SEQUENCE</scope>
</reference>
<feature type="region of interest" description="Disordered" evidence="7">
    <location>
        <begin position="354"/>
        <end position="408"/>
    </location>
</feature>
<organism evidence="10">
    <name type="scientific">Tetraodon nigroviridis</name>
    <name type="common">Spotted green pufferfish</name>
    <name type="synonym">Chelonodon nigroviridis</name>
    <dbReference type="NCBI Taxonomy" id="99883"/>
    <lineage>
        <taxon>Eukaryota</taxon>
        <taxon>Metazoa</taxon>
        <taxon>Chordata</taxon>
        <taxon>Craniata</taxon>
        <taxon>Vertebrata</taxon>
        <taxon>Euteleostomi</taxon>
        <taxon>Actinopterygii</taxon>
        <taxon>Neopterygii</taxon>
        <taxon>Teleostei</taxon>
        <taxon>Neoteleostei</taxon>
        <taxon>Acanthomorphata</taxon>
        <taxon>Eupercaria</taxon>
        <taxon>Tetraodontiformes</taxon>
        <taxon>Tetradontoidea</taxon>
        <taxon>Tetraodontidae</taxon>
        <taxon>Tetraodon</taxon>
    </lineage>
</organism>
<evidence type="ECO:0000313" key="10">
    <source>
        <dbReference type="EMBL" id="CAG06234.1"/>
    </source>
</evidence>
<dbReference type="PROSITE" id="PS50853">
    <property type="entry name" value="FN3"/>
    <property type="match status" value="1"/>
</dbReference>
<dbReference type="KEGG" id="tng:GSTEN00026521G001"/>
<evidence type="ECO:0000256" key="1">
    <source>
        <dbReference type="ARBA" id="ARBA00004479"/>
    </source>
</evidence>
<dbReference type="InterPro" id="IPR003961">
    <property type="entry name" value="FN3_dom"/>
</dbReference>
<evidence type="ECO:0000256" key="2">
    <source>
        <dbReference type="ARBA" id="ARBA00022692"/>
    </source>
</evidence>
<evidence type="ECO:0000256" key="3">
    <source>
        <dbReference type="ARBA" id="ARBA00022989"/>
    </source>
</evidence>
<dbReference type="InterPro" id="IPR013783">
    <property type="entry name" value="Ig-like_fold"/>
</dbReference>
<evidence type="ECO:0000259" key="9">
    <source>
        <dbReference type="PROSITE" id="PS50853"/>
    </source>
</evidence>
<dbReference type="CDD" id="cd00063">
    <property type="entry name" value="FN3"/>
    <property type="match status" value="2"/>
</dbReference>
<dbReference type="FunFam" id="2.60.40.10:FF:000133">
    <property type="entry name" value="Neogenin isoform 1"/>
    <property type="match status" value="1"/>
</dbReference>
<proteinExistence type="predicted"/>
<name>Q4RZE8_TETNG</name>
<dbReference type="PANTHER" id="PTHR44170:SF8">
    <property type="entry name" value="NETRIN RECEPTOR DCC"/>
    <property type="match status" value="1"/>
</dbReference>
<dbReference type="Pfam" id="PF00041">
    <property type="entry name" value="fn3"/>
    <property type="match status" value="1"/>
</dbReference>
<evidence type="ECO:0000256" key="5">
    <source>
        <dbReference type="ARBA" id="ARBA00023157"/>
    </source>
</evidence>
<keyword evidence="4 8" id="KW-0472">Membrane</keyword>
<protein>
    <submittedName>
        <fullName evidence="10">(spotted green pufferfish) hypothetical protein</fullName>
    </submittedName>
</protein>
<dbReference type="OrthoDB" id="114660at2759"/>
<reference evidence="10" key="1">
    <citation type="journal article" date="2004" name="Nature">
        <title>Genome duplication in the teleost fish Tetraodon nigroviridis reveals the early vertebrate proto-karyotype.</title>
        <authorList>
            <person name="Jaillon O."/>
            <person name="Aury J.-M."/>
            <person name="Brunet F."/>
            <person name="Petit J.-L."/>
            <person name="Stange-Thomann N."/>
            <person name="Mauceli E."/>
            <person name="Bouneau L."/>
            <person name="Fischer C."/>
            <person name="Ozouf-Costaz C."/>
            <person name="Bernot A."/>
            <person name="Nicaud S."/>
            <person name="Jaffe D."/>
            <person name="Fisher S."/>
            <person name="Lutfalla G."/>
            <person name="Dossat C."/>
            <person name="Segurens B."/>
            <person name="Dasilva C."/>
            <person name="Salanoubat M."/>
            <person name="Levy M."/>
            <person name="Boudet N."/>
            <person name="Castellano S."/>
            <person name="Anthouard V."/>
            <person name="Jubin C."/>
            <person name="Castelli V."/>
            <person name="Katinka M."/>
            <person name="Vacherie B."/>
            <person name="Biemont C."/>
            <person name="Skalli Z."/>
            <person name="Cattolico L."/>
            <person name="Poulain J."/>
            <person name="De Berardinis V."/>
            <person name="Cruaud C."/>
            <person name="Duprat S."/>
            <person name="Brottier P."/>
            <person name="Coutanceau J.-P."/>
            <person name="Gouzy J."/>
            <person name="Parra G."/>
            <person name="Lardier G."/>
            <person name="Chapple C."/>
            <person name="McKernan K.J."/>
            <person name="McEwan P."/>
            <person name="Bosak S."/>
            <person name="Kellis M."/>
            <person name="Volff J.-N."/>
            <person name="Guigo R."/>
            <person name="Zody M.C."/>
            <person name="Mesirov J."/>
            <person name="Lindblad-Toh K."/>
            <person name="Birren B."/>
            <person name="Nusbaum C."/>
            <person name="Kahn D."/>
            <person name="Robinson-Rechavi M."/>
            <person name="Laudet V."/>
            <person name="Schachter V."/>
            <person name="Quetier F."/>
            <person name="Saurin W."/>
            <person name="Scarpelli C."/>
            <person name="Wincker P."/>
            <person name="Lander E.S."/>
            <person name="Weissenbach J."/>
            <person name="Roest Crollius H."/>
        </authorList>
    </citation>
    <scope>NUCLEOTIDE SEQUENCE [LARGE SCALE GENOMIC DNA]</scope>
</reference>